<keyword evidence="9" id="KW-1185">Reference proteome</keyword>
<dbReference type="InterPro" id="IPR011605">
    <property type="entry name" value="NusB_fam"/>
</dbReference>
<reference evidence="8 9" key="1">
    <citation type="submission" date="2014-08" db="EMBL/GenBank/DDBJ databases">
        <title>Chaperone-usher fimbriae in a diverse selection of Gallibacterium genomes.</title>
        <authorList>
            <person name="Kudirkiene E."/>
            <person name="Bager R.J."/>
            <person name="Johnson T.J."/>
            <person name="Bojesen A.M."/>
        </authorList>
    </citation>
    <scope>NUCLEOTIDE SEQUENCE [LARGE SCALE GENOMIC DNA]</scope>
    <source>
        <strain evidence="8 9">CCM5976</strain>
    </source>
</reference>
<dbReference type="NCBIfam" id="TIGR01951">
    <property type="entry name" value="nusB"/>
    <property type="match status" value="1"/>
</dbReference>
<comment type="function">
    <text evidence="6">Involved in transcription antitermination. Required for transcription of ribosomal RNA (rRNA) genes. Binds specifically to the boxA antiterminator sequence of the ribosomal RNA (rrn) operons.</text>
</comment>
<feature type="domain" description="NusB/RsmB/TIM44" evidence="7">
    <location>
        <begin position="15"/>
        <end position="139"/>
    </location>
</feature>
<evidence type="ECO:0000313" key="9">
    <source>
        <dbReference type="Proteomes" id="UP000030418"/>
    </source>
</evidence>
<dbReference type="AlphaFoldDB" id="A0A0A2XX88"/>
<name>A0A0A2XX88_9PAST</name>
<evidence type="ECO:0000259" key="7">
    <source>
        <dbReference type="Pfam" id="PF01029"/>
    </source>
</evidence>
<keyword evidence="5 6" id="KW-0804">Transcription</keyword>
<dbReference type="EMBL" id="JPXY01000070">
    <property type="protein sequence ID" value="KGQ29729.1"/>
    <property type="molecule type" value="Genomic_DNA"/>
</dbReference>
<dbReference type="Pfam" id="PF01029">
    <property type="entry name" value="NusB"/>
    <property type="match status" value="1"/>
</dbReference>
<keyword evidence="2 6" id="KW-0889">Transcription antitermination</keyword>
<sequence length="145" mass="16626">MNPQQKTEKKPSRRRRARECTVQALYSWFVSKNSPESIELDLVTNDETKGADVAYFRKLFNGTVNNLENLEQEYASFLDRKIEELGTIERAILDCATFELKYVDDIPYKVVINEAIEVAKTFGAADSHKYINSILDKLAPKFGLK</sequence>
<dbReference type="InterPro" id="IPR006027">
    <property type="entry name" value="NusB_RsmB_TIM44"/>
</dbReference>
<evidence type="ECO:0000256" key="3">
    <source>
        <dbReference type="ARBA" id="ARBA00022884"/>
    </source>
</evidence>
<gene>
    <name evidence="6" type="primary">nusB</name>
    <name evidence="8" type="ORF">P375_11930</name>
</gene>
<keyword evidence="4 6" id="KW-0805">Transcription regulation</keyword>
<evidence type="ECO:0000256" key="2">
    <source>
        <dbReference type="ARBA" id="ARBA00022814"/>
    </source>
</evidence>
<dbReference type="RefSeq" id="WP_039137210.1">
    <property type="nucleotide sequence ID" value="NZ_JPXY01000070.1"/>
</dbReference>
<evidence type="ECO:0000256" key="6">
    <source>
        <dbReference type="HAMAP-Rule" id="MF_00073"/>
    </source>
</evidence>
<keyword evidence="3 6" id="KW-0694">RNA-binding</keyword>
<comment type="caution">
    <text evidence="8">The sequence shown here is derived from an EMBL/GenBank/DDBJ whole genome shotgun (WGS) entry which is preliminary data.</text>
</comment>
<dbReference type="InterPro" id="IPR035926">
    <property type="entry name" value="NusB-like_sf"/>
</dbReference>
<dbReference type="PANTHER" id="PTHR11078:SF3">
    <property type="entry name" value="ANTITERMINATION NUSB DOMAIN-CONTAINING PROTEIN"/>
    <property type="match status" value="1"/>
</dbReference>
<evidence type="ECO:0000256" key="1">
    <source>
        <dbReference type="ARBA" id="ARBA00005952"/>
    </source>
</evidence>
<dbReference type="PANTHER" id="PTHR11078">
    <property type="entry name" value="N UTILIZATION SUBSTANCE PROTEIN B-RELATED"/>
    <property type="match status" value="1"/>
</dbReference>
<dbReference type="Proteomes" id="UP000030418">
    <property type="component" value="Unassembled WGS sequence"/>
</dbReference>
<evidence type="ECO:0000256" key="5">
    <source>
        <dbReference type="ARBA" id="ARBA00023163"/>
    </source>
</evidence>
<evidence type="ECO:0000313" key="8">
    <source>
        <dbReference type="EMBL" id="KGQ29729.1"/>
    </source>
</evidence>
<dbReference type="HAMAP" id="MF_00073">
    <property type="entry name" value="NusB"/>
    <property type="match status" value="1"/>
</dbReference>
<proteinExistence type="inferred from homology"/>
<dbReference type="Gene3D" id="1.10.940.10">
    <property type="entry name" value="NusB-like"/>
    <property type="match status" value="1"/>
</dbReference>
<protein>
    <recommendedName>
        <fullName evidence="6">Transcription antitermination protein NusB</fullName>
    </recommendedName>
    <alternativeName>
        <fullName evidence="6">Antitermination factor NusB</fullName>
    </alternativeName>
</protein>
<comment type="similarity">
    <text evidence="1 6">Belongs to the NusB family.</text>
</comment>
<dbReference type="GO" id="GO:0031564">
    <property type="term" value="P:transcription antitermination"/>
    <property type="evidence" value="ECO:0007669"/>
    <property type="project" value="UniProtKB-KW"/>
</dbReference>
<evidence type="ECO:0000256" key="4">
    <source>
        <dbReference type="ARBA" id="ARBA00023015"/>
    </source>
</evidence>
<dbReference type="GO" id="GO:0005829">
    <property type="term" value="C:cytosol"/>
    <property type="evidence" value="ECO:0007669"/>
    <property type="project" value="TreeGrafter"/>
</dbReference>
<organism evidence="8 9">
    <name type="scientific">Gallibacterium genomosp. 2</name>
    <dbReference type="NCBI Taxonomy" id="155517"/>
    <lineage>
        <taxon>Bacteria</taxon>
        <taxon>Pseudomonadati</taxon>
        <taxon>Pseudomonadota</taxon>
        <taxon>Gammaproteobacteria</taxon>
        <taxon>Pasteurellales</taxon>
        <taxon>Pasteurellaceae</taxon>
        <taxon>Gallibacterium</taxon>
    </lineage>
</organism>
<dbReference type="GO" id="GO:0003723">
    <property type="term" value="F:RNA binding"/>
    <property type="evidence" value="ECO:0007669"/>
    <property type="project" value="UniProtKB-UniRule"/>
</dbReference>
<dbReference type="GO" id="GO:0006353">
    <property type="term" value="P:DNA-templated transcription termination"/>
    <property type="evidence" value="ECO:0007669"/>
    <property type="project" value="UniProtKB-UniRule"/>
</dbReference>
<dbReference type="SUPFAM" id="SSF48013">
    <property type="entry name" value="NusB-like"/>
    <property type="match status" value="1"/>
</dbReference>
<accession>A0A0A2XX88</accession>